<reference evidence="2 3" key="1">
    <citation type="submission" date="2015-02" db="EMBL/GenBank/DDBJ databases">
        <title>Genome Sequence of Jannaschia aquimarina DSM28248, a member of the Roseobacter clade.</title>
        <authorList>
            <person name="Voget S."/>
            <person name="Daniel R."/>
        </authorList>
    </citation>
    <scope>NUCLEOTIDE SEQUENCE [LARGE SCALE GENOMIC DNA]</scope>
    <source>
        <strain evidence="2 3">GSW-M26</strain>
    </source>
</reference>
<name>A0A0D1EI68_9RHOB</name>
<protein>
    <submittedName>
        <fullName evidence="2">YuaD protein</fullName>
    </submittedName>
</protein>
<dbReference type="AlphaFoldDB" id="A0A0D1EI68"/>
<dbReference type="EMBL" id="JYFE01000049">
    <property type="protein sequence ID" value="KIT15540.1"/>
    <property type="molecule type" value="Genomic_DNA"/>
</dbReference>
<dbReference type="Gene3D" id="2.40.33.20">
    <property type="entry name" value="PK beta-barrel domain-like"/>
    <property type="match status" value="1"/>
</dbReference>
<dbReference type="GO" id="GO:0030151">
    <property type="term" value="F:molybdenum ion binding"/>
    <property type="evidence" value="ECO:0007669"/>
    <property type="project" value="InterPro"/>
</dbReference>
<comment type="caution">
    <text evidence="2">The sequence shown here is derived from an EMBL/GenBank/DDBJ whole genome shotgun (WGS) entry which is preliminary data.</text>
</comment>
<dbReference type="PANTHER" id="PTHR36930">
    <property type="entry name" value="METAL-SULFUR CLUSTER BIOSYNTHESIS PROTEINS YUAD-RELATED"/>
    <property type="match status" value="1"/>
</dbReference>
<dbReference type="InterPro" id="IPR052716">
    <property type="entry name" value="MOSC_domain"/>
</dbReference>
<dbReference type="PANTHER" id="PTHR36930:SF1">
    <property type="entry name" value="MOSC DOMAIN-CONTAINING PROTEIN"/>
    <property type="match status" value="1"/>
</dbReference>
<dbReference type="SUPFAM" id="SSF50800">
    <property type="entry name" value="PK beta-barrel domain-like"/>
    <property type="match status" value="1"/>
</dbReference>
<sequence>MPALLQTDLTGEVVWLGTVPDRQAQLASAPTHALTLTFAGPEGEDHGGLTRPSCSRVTSQYLKGTEIANTRQLSILCAAETRRIASGMGIEDFDPAWLGATMVIEGLPDFSHLPPSSRLQFGGKGGATVVVDMQNRPCTLPAPVIEAAAPGTGAAFKGSAKGLRGVTAWVEREGNVELGQKVTLHIPDQRAWKEHPRGKP</sequence>
<dbReference type="InterPro" id="IPR005302">
    <property type="entry name" value="MoCF_Sase_C"/>
</dbReference>
<dbReference type="Proteomes" id="UP000032232">
    <property type="component" value="Unassembled WGS sequence"/>
</dbReference>
<evidence type="ECO:0000313" key="2">
    <source>
        <dbReference type="EMBL" id="KIT15540.1"/>
    </source>
</evidence>
<gene>
    <name evidence="2" type="primary">yuaD</name>
    <name evidence="2" type="ORF">jaqu_27880</name>
</gene>
<accession>A0A0D1EI68</accession>
<proteinExistence type="predicted"/>
<dbReference type="GO" id="GO:0003824">
    <property type="term" value="F:catalytic activity"/>
    <property type="evidence" value="ECO:0007669"/>
    <property type="project" value="InterPro"/>
</dbReference>
<evidence type="ECO:0000313" key="3">
    <source>
        <dbReference type="Proteomes" id="UP000032232"/>
    </source>
</evidence>
<dbReference type="PATRIC" id="fig|935700.4.peg.2887"/>
<dbReference type="RefSeq" id="WP_043919579.1">
    <property type="nucleotide sequence ID" value="NZ_FZPF01000012.1"/>
</dbReference>
<dbReference type="GO" id="GO:0030170">
    <property type="term" value="F:pyridoxal phosphate binding"/>
    <property type="evidence" value="ECO:0007669"/>
    <property type="project" value="InterPro"/>
</dbReference>
<dbReference type="OrthoDB" id="9808413at2"/>
<dbReference type="PROSITE" id="PS51340">
    <property type="entry name" value="MOSC"/>
    <property type="match status" value="1"/>
</dbReference>
<dbReference type="InterPro" id="IPR011037">
    <property type="entry name" value="Pyrv_Knase-like_insert_dom_sf"/>
</dbReference>
<dbReference type="Pfam" id="PF03473">
    <property type="entry name" value="MOSC"/>
    <property type="match status" value="1"/>
</dbReference>
<feature type="domain" description="MOSC" evidence="1">
    <location>
        <begin position="28"/>
        <end position="185"/>
    </location>
</feature>
<organism evidence="2 3">
    <name type="scientific">Jannaschia aquimarina</name>
    <dbReference type="NCBI Taxonomy" id="935700"/>
    <lineage>
        <taxon>Bacteria</taxon>
        <taxon>Pseudomonadati</taxon>
        <taxon>Pseudomonadota</taxon>
        <taxon>Alphaproteobacteria</taxon>
        <taxon>Rhodobacterales</taxon>
        <taxon>Roseobacteraceae</taxon>
        <taxon>Jannaschia</taxon>
    </lineage>
</organism>
<evidence type="ECO:0000259" key="1">
    <source>
        <dbReference type="PROSITE" id="PS51340"/>
    </source>
</evidence>
<keyword evidence="3" id="KW-1185">Reference proteome</keyword>
<dbReference type="STRING" id="935700.jaqu_27880"/>